<organism evidence="3 4">
    <name type="scientific">Labrys miyagiensis</name>
    <dbReference type="NCBI Taxonomy" id="346912"/>
    <lineage>
        <taxon>Bacteria</taxon>
        <taxon>Pseudomonadati</taxon>
        <taxon>Pseudomonadota</taxon>
        <taxon>Alphaproteobacteria</taxon>
        <taxon>Hyphomicrobiales</taxon>
        <taxon>Xanthobacteraceae</taxon>
        <taxon>Labrys</taxon>
    </lineage>
</organism>
<dbReference type="Proteomes" id="UP001156882">
    <property type="component" value="Unassembled WGS sequence"/>
</dbReference>
<dbReference type="PANTHER" id="PTHR11614">
    <property type="entry name" value="PHOSPHOLIPASE-RELATED"/>
    <property type="match status" value="1"/>
</dbReference>
<feature type="transmembrane region" description="Helical" evidence="1">
    <location>
        <begin position="137"/>
        <end position="158"/>
    </location>
</feature>
<dbReference type="RefSeq" id="WP_284310264.1">
    <property type="nucleotide sequence ID" value="NZ_BSPC01000005.1"/>
</dbReference>
<dbReference type="InterPro" id="IPR051044">
    <property type="entry name" value="MAG_DAG_Lipase"/>
</dbReference>
<sequence length="298" mass="33063">MKFRNSTKPDLHLAGMQPDHGFHYPGGPTAVLMIHGLTGTPAELKFVSKGLARAGFSVYGVQLAGHCGSEADLLATNWQDWLDSALAAFDRIRERHETVFVGGLSMGALLALLVAAHRPQRVNGCVLYSPTLFYDGWSIPRISVMIHLAILLGFGRFLRFRENYPYGVKDDRLRARILAAMESGRSEEAGLLHMPGRSLGQLLRLIRDLKRRLAGIRTPALVLHAREDDVTSVRNASYIAANIGGPIEKILLEDSYHLITLDRERELVTDHTVAFLHRMERARPSALPAFPQSERVAS</sequence>
<dbReference type="Gene3D" id="3.40.50.1820">
    <property type="entry name" value="alpha/beta hydrolase"/>
    <property type="match status" value="1"/>
</dbReference>
<evidence type="ECO:0000256" key="1">
    <source>
        <dbReference type="SAM" id="Phobius"/>
    </source>
</evidence>
<accession>A0ABQ6CFI6</accession>
<keyword evidence="1" id="KW-0812">Transmembrane</keyword>
<dbReference type="InterPro" id="IPR012354">
    <property type="entry name" value="Esterase_lipase"/>
</dbReference>
<protein>
    <recommendedName>
        <fullName evidence="2">Serine aminopeptidase S33 domain-containing protein</fullName>
    </recommendedName>
</protein>
<keyword evidence="4" id="KW-1185">Reference proteome</keyword>
<dbReference type="PIRSF" id="PIRSF017388">
    <property type="entry name" value="Esterase_lipase"/>
    <property type="match status" value="1"/>
</dbReference>
<evidence type="ECO:0000259" key="2">
    <source>
        <dbReference type="Pfam" id="PF12146"/>
    </source>
</evidence>
<keyword evidence="1" id="KW-0472">Membrane</keyword>
<reference evidence="4" key="1">
    <citation type="journal article" date="2019" name="Int. J. Syst. Evol. Microbiol.">
        <title>The Global Catalogue of Microorganisms (GCM) 10K type strain sequencing project: providing services to taxonomists for standard genome sequencing and annotation.</title>
        <authorList>
            <consortium name="The Broad Institute Genomics Platform"/>
            <consortium name="The Broad Institute Genome Sequencing Center for Infectious Disease"/>
            <person name="Wu L."/>
            <person name="Ma J."/>
        </authorList>
    </citation>
    <scope>NUCLEOTIDE SEQUENCE [LARGE SCALE GENOMIC DNA]</scope>
    <source>
        <strain evidence="4">NBRC 101365</strain>
    </source>
</reference>
<evidence type="ECO:0000313" key="3">
    <source>
        <dbReference type="EMBL" id="GLS17444.1"/>
    </source>
</evidence>
<feature type="transmembrane region" description="Helical" evidence="1">
    <location>
        <begin position="99"/>
        <end position="117"/>
    </location>
</feature>
<dbReference type="InterPro" id="IPR022742">
    <property type="entry name" value="Hydrolase_4"/>
</dbReference>
<proteinExistence type="predicted"/>
<feature type="domain" description="Serine aminopeptidase S33" evidence="2">
    <location>
        <begin position="30"/>
        <end position="263"/>
    </location>
</feature>
<evidence type="ECO:0000313" key="4">
    <source>
        <dbReference type="Proteomes" id="UP001156882"/>
    </source>
</evidence>
<dbReference type="SUPFAM" id="SSF53474">
    <property type="entry name" value="alpha/beta-Hydrolases"/>
    <property type="match status" value="1"/>
</dbReference>
<comment type="caution">
    <text evidence="3">The sequence shown here is derived from an EMBL/GenBank/DDBJ whole genome shotgun (WGS) entry which is preliminary data.</text>
</comment>
<name>A0ABQ6CFI6_9HYPH</name>
<dbReference type="Pfam" id="PF12146">
    <property type="entry name" value="Hydrolase_4"/>
    <property type="match status" value="1"/>
</dbReference>
<dbReference type="InterPro" id="IPR029058">
    <property type="entry name" value="AB_hydrolase_fold"/>
</dbReference>
<dbReference type="EMBL" id="BSPC01000005">
    <property type="protein sequence ID" value="GLS17444.1"/>
    <property type="molecule type" value="Genomic_DNA"/>
</dbReference>
<gene>
    <name evidence="3" type="ORF">GCM10007874_04590</name>
</gene>
<keyword evidence="1" id="KW-1133">Transmembrane helix</keyword>